<dbReference type="InterPro" id="IPR051334">
    <property type="entry name" value="SRPK"/>
</dbReference>
<dbReference type="InterPro" id="IPR011009">
    <property type="entry name" value="Kinase-like_dom_sf"/>
</dbReference>
<evidence type="ECO:0000256" key="9">
    <source>
        <dbReference type="PROSITE-ProRule" id="PRU10141"/>
    </source>
</evidence>
<evidence type="ECO:0000256" key="5">
    <source>
        <dbReference type="ARBA" id="ARBA00022777"/>
    </source>
</evidence>
<keyword evidence="12" id="KW-1185">Reference proteome</keyword>
<dbReference type="Pfam" id="PF00069">
    <property type="entry name" value="Pkinase"/>
    <property type="match status" value="1"/>
</dbReference>
<comment type="catalytic activity">
    <reaction evidence="8">
        <text>L-seryl-[protein] + ATP = O-phospho-L-seryl-[protein] + ADP + H(+)</text>
        <dbReference type="Rhea" id="RHEA:17989"/>
        <dbReference type="Rhea" id="RHEA-COMP:9863"/>
        <dbReference type="Rhea" id="RHEA-COMP:11604"/>
        <dbReference type="ChEBI" id="CHEBI:15378"/>
        <dbReference type="ChEBI" id="CHEBI:29999"/>
        <dbReference type="ChEBI" id="CHEBI:30616"/>
        <dbReference type="ChEBI" id="CHEBI:83421"/>
        <dbReference type="ChEBI" id="CHEBI:456216"/>
        <dbReference type="EC" id="2.7.11.1"/>
    </reaction>
</comment>
<keyword evidence="4 9" id="KW-0547">Nucleotide-binding</keyword>
<organism evidence="11 12">
    <name type="scientific">Aspergillus awamori</name>
    <name type="common">Black koji mold</name>
    <dbReference type="NCBI Taxonomy" id="105351"/>
    <lineage>
        <taxon>Eukaryota</taxon>
        <taxon>Fungi</taxon>
        <taxon>Dikarya</taxon>
        <taxon>Ascomycota</taxon>
        <taxon>Pezizomycotina</taxon>
        <taxon>Eurotiomycetes</taxon>
        <taxon>Eurotiomycetidae</taxon>
        <taxon>Eurotiales</taxon>
        <taxon>Aspergillaceae</taxon>
        <taxon>Aspergillus</taxon>
    </lineage>
</organism>
<dbReference type="Proteomes" id="UP000286921">
    <property type="component" value="Unassembled WGS sequence"/>
</dbReference>
<sequence>MRPLFHSSSLCVFARPRLISRHLSYSQQLQASVLPFQRRGMASTPMVQPREFPTSGFELLNSIEPFEEESLPDYLKERYYPVSLGEVLNSRYQVITKLGFGASSTVWLCRDLHQDRHLILKVHVRSRRQLPEVQISRHLKALHENHVGEKYIRLVLDSFEIEGPHGVHPCILYPPAGVDILDYMQCLERGSLPENLLRVTIRFMLIALDYLHGTNVIHTGGSDIQPGNILLGIEDDSILAEMEEEELNEPAPRKQLDDRTIFATRAMPLSSGEPVLADLGEARLAQGNQTGLIMPNLYRAPEVLLGMKWDNKVDIWAIGQTAWTLLESRHLFTTPDLESDADHARRFAEMISLLGPPPVEFLRRSEESLKFWDENGNWRCLAEIPEQSIESRETQLDGDNKKLFLQFLRKALCWLPEERPSARELIMDEWLRGDDY</sequence>
<proteinExistence type="predicted"/>
<dbReference type="PROSITE" id="PS50011">
    <property type="entry name" value="PROTEIN_KINASE_DOM"/>
    <property type="match status" value="1"/>
</dbReference>
<accession>A0A401KHJ6</accession>
<keyword evidence="3" id="KW-0808">Transferase</keyword>
<dbReference type="STRING" id="105351.A0A401KHJ6"/>
<evidence type="ECO:0000256" key="3">
    <source>
        <dbReference type="ARBA" id="ARBA00022679"/>
    </source>
</evidence>
<dbReference type="EMBL" id="BDHI01000001">
    <property type="protein sequence ID" value="GCB18793.1"/>
    <property type="molecule type" value="Genomic_DNA"/>
</dbReference>
<evidence type="ECO:0000256" key="2">
    <source>
        <dbReference type="ARBA" id="ARBA00022527"/>
    </source>
</evidence>
<dbReference type="AlphaFoldDB" id="A0A401KHJ6"/>
<evidence type="ECO:0000313" key="12">
    <source>
        <dbReference type="Proteomes" id="UP000286921"/>
    </source>
</evidence>
<keyword evidence="6 9" id="KW-0067">ATP-binding</keyword>
<name>A0A401KHJ6_ASPAW</name>
<dbReference type="Gene3D" id="3.30.200.20">
    <property type="entry name" value="Phosphorylase Kinase, domain 1"/>
    <property type="match status" value="1"/>
</dbReference>
<keyword evidence="5 11" id="KW-0418">Kinase</keyword>
<dbReference type="GO" id="GO:0000245">
    <property type="term" value="P:spliceosomal complex assembly"/>
    <property type="evidence" value="ECO:0007669"/>
    <property type="project" value="TreeGrafter"/>
</dbReference>
<dbReference type="GO" id="GO:0005524">
    <property type="term" value="F:ATP binding"/>
    <property type="evidence" value="ECO:0007669"/>
    <property type="project" value="UniProtKB-UniRule"/>
</dbReference>
<evidence type="ECO:0000256" key="4">
    <source>
        <dbReference type="ARBA" id="ARBA00022741"/>
    </source>
</evidence>
<dbReference type="SUPFAM" id="SSF56112">
    <property type="entry name" value="Protein kinase-like (PK-like)"/>
    <property type="match status" value="1"/>
</dbReference>
<feature type="domain" description="Protein kinase" evidence="10">
    <location>
        <begin position="92"/>
        <end position="431"/>
    </location>
</feature>
<dbReference type="GO" id="GO:0050684">
    <property type="term" value="P:regulation of mRNA processing"/>
    <property type="evidence" value="ECO:0007669"/>
    <property type="project" value="TreeGrafter"/>
</dbReference>
<dbReference type="PROSITE" id="PS00107">
    <property type="entry name" value="PROTEIN_KINASE_ATP"/>
    <property type="match status" value="1"/>
</dbReference>
<evidence type="ECO:0000313" key="11">
    <source>
        <dbReference type="EMBL" id="GCB18793.1"/>
    </source>
</evidence>
<dbReference type="SMART" id="SM00220">
    <property type="entry name" value="S_TKc"/>
    <property type="match status" value="1"/>
</dbReference>
<reference evidence="11 12" key="1">
    <citation type="submission" date="2016-09" db="EMBL/GenBank/DDBJ databases">
        <title>Aspergillus awamori IFM 58123T.</title>
        <authorList>
            <person name="Kusuya Y."/>
            <person name="Shimizu M."/>
            <person name="Takahashi H."/>
            <person name="Yaguchi T."/>
        </authorList>
    </citation>
    <scope>NUCLEOTIDE SEQUENCE [LARGE SCALE GENOMIC DNA]</scope>
    <source>
        <strain evidence="11 12">IFM 58123</strain>
    </source>
</reference>
<feature type="binding site" evidence="9">
    <location>
        <position position="121"/>
    </location>
    <ligand>
        <name>ATP</name>
        <dbReference type="ChEBI" id="CHEBI:30616"/>
    </ligand>
</feature>
<dbReference type="InterPro" id="IPR017441">
    <property type="entry name" value="Protein_kinase_ATP_BS"/>
</dbReference>
<evidence type="ECO:0000256" key="1">
    <source>
        <dbReference type="ARBA" id="ARBA00012513"/>
    </source>
</evidence>
<dbReference type="GO" id="GO:0004674">
    <property type="term" value="F:protein serine/threonine kinase activity"/>
    <property type="evidence" value="ECO:0007669"/>
    <property type="project" value="UniProtKB-KW"/>
</dbReference>
<comment type="catalytic activity">
    <reaction evidence="7">
        <text>L-threonyl-[protein] + ATP = O-phospho-L-threonyl-[protein] + ADP + H(+)</text>
        <dbReference type="Rhea" id="RHEA:46608"/>
        <dbReference type="Rhea" id="RHEA-COMP:11060"/>
        <dbReference type="Rhea" id="RHEA-COMP:11605"/>
        <dbReference type="ChEBI" id="CHEBI:15378"/>
        <dbReference type="ChEBI" id="CHEBI:30013"/>
        <dbReference type="ChEBI" id="CHEBI:30616"/>
        <dbReference type="ChEBI" id="CHEBI:61977"/>
        <dbReference type="ChEBI" id="CHEBI:456216"/>
        <dbReference type="EC" id="2.7.11.1"/>
    </reaction>
</comment>
<evidence type="ECO:0000259" key="10">
    <source>
        <dbReference type="PROSITE" id="PS50011"/>
    </source>
</evidence>
<gene>
    <name evidence="11" type="ORF">AAWM_01678</name>
</gene>
<protein>
    <recommendedName>
        <fullName evidence="1">non-specific serine/threonine protein kinase</fullName>
        <ecNumber evidence="1">2.7.11.1</ecNumber>
    </recommendedName>
</protein>
<dbReference type="PANTHER" id="PTHR47634:SF9">
    <property type="entry name" value="PROTEIN KINASE DOMAIN-CONTAINING PROTEIN-RELATED"/>
    <property type="match status" value="1"/>
</dbReference>
<dbReference type="InterPro" id="IPR000719">
    <property type="entry name" value="Prot_kinase_dom"/>
</dbReference>
<evidence type="ECO:0000256" key="7">
    <source>
        <dbReference type="ARBA" id="ARBA00047899"/>
    </source>
</evidence>
<evidence type="ECO:0000256" key="6">
    <source>
        <dbReference type="ARBA" id="ARBA00022840"/>
    </source>
</evidence>
<keyword evidence="2" id="KW-0723">Serine/threonine-protein kinase</keyword>
<dbReference type="EC" id="2.7.11.1" evidence="1"/>
<evidence type="ECO:0000256" key="8">
    <source>
        <dbReference type="ARBA" id="ARBA00048679"/>
    </source>
</evidence>
<comment type="caution">
    <text evidence="11">The sequence shown here is derived from an EMBL/GenBank/DDBJ whole genome shotgun (WGS) entry which is preliminary data.</text>
</comment>
<dbReference type="PANTHER" id="PTHR47634">
    <property type="entry name" value="PROTEIN KINASE DOMAIN-CONTAINING PROTEIN-RELATED"/>
    <property type="match status" value="1"/>
</dbReference>
<dbReference type="Gene3D" id="1.10.510.10">
    <property type="entry name" value="Transferase(Phosphotransferase) domain 1"/>
    <property type="match status" value="1"/>
</dbReference>